<sequence>MAQRLVRFQLALAEANKRDESSSVPATSVTSQVGHGQNAAHPQQQPAAPPAPQLLHPARQPQPSVPQDPPPPYQAEPENEEASEKSLSPGSSNDSINKSPLQFHFSTRLVRQRKHLQRATIAVADSNGDGVSAGILELWMQCTAEARLALDLLEKEKQEALDLLEKEKQEALRDVAAKELKLKKQLAWENSRRLLDAVRTAYQSHYLRHGCGEDLVQKTFADVARHMESCAKIEGRWADNETGGLSKEALRKLWKELSDHIHGFHNNLPNPVYLLNLEEGIGSFAWYPAEALIDTAQRHNRPYELV</sequence>
<gene>
    <name evidence="3" type="ORF">HK097_011285</name>
</gene>
<feature type="coiled-coil region" evidence="1">
    <location>
        <begin position="143"/>
        <end position="181"/>
    </location>
</feature>
<evidence type="ECO:0000313" key="4">
    <source>
        <dbReference type="Proteomes" id="UP001212841"/>
    </source>
</evidence>
<dbReference type="AlphaFoldDB" id="A0AAD5X005"/>
<evidence type="ECO:0000313" key="3">
    <source>
        <dbReference type="EMBL" id="KAJ3047703.1"/>
    </source>
</evidence>
<keyword evidence="4" id="KW-1185">Reference proteome</keyword>
<evidence type="ECO:0000256" key="1">
    <source>
        <dbReference type="SAM" id="Coils"/>
    </source>
</evidence>
<proteinExistence type="predicted"/>
<keyword evidence="1" id="KW-0175">Coiled coil</keyword>
<feature type="compositionally biased region" description="Pro residues" evidence="2">
    <location>
        <begin position="63"/>
        <end position="74"/>
    </location>
</feature>
<dbReference type="EMBL" id="JADGJD010000913">
    <property type="protein sequence ID" value="KAJ3047703.1"/>
    <property type="molecule type" value="Genomic_DNA"/>
</dbReference>
<organism evidence="3 4">
    <name type="scientific">Rhizophlyctis rosea</name>
    <dbReference type="NCBI Taxonomy" id="64517"/>
    <lineage>
        <taxon>Eukaryota</taxon>
        <taxon>Fungi</taxon>
        <taxon>Fungi incertae sedis</taxon>
        <taxon>Chytridiomycota</taxon>
        <taxon>Chytridiomycota incertae sedis</taxon>
        <taxon>Chytridiomycetes</taxon>
        <taxon>Rhizophlyctidales</taxon>
        <taxon>Rhizophlyctidaceae</taxon>
        <taxon>Rhizophlyctis</taxon>
    </lineage>
</organism>
<evidence type="ECO:0000256" key="2">
    <source>
        <dbReference type="SAM" id="MobiDB-lite"/>
    </source>
</evidence>
<comment type="caution">
    <text evidence="3">The sequence shown here is derived from an EMBL/GenBank/DDBJ whole genome shotgun (WGS) entry which is preliminary data.</text>
</comment>
<accession>A0AAD5X005</accession>
<reference evidence="3" key="1">
    <citation type="submission" date="2020-05" db="EMBL/GenBank/DDBJ databases">
        <title>Phylogenomic resolution of chytrid fungi.</title>
        <authorList>
            <person name="Stajich J.E."/>
            <person name="Amses K."/>
            <person name="Simmons R."/>
            <person name="Seto K."/>
            <person name="Myers J."/>
            <person name="Bonds A."/>
            <person name="Quandt C.A."/>
            <person name="Barry K."/>
            <person name="Liu P."/>
            <person name="Grigoriev I."/>
            <person name="Longcore J.E."/>
            <person name="James T.Y."/>
        </authorList>
    </citation>
    <scope>NUCLEOTIDE SEQUENCE</scope>
    <source>
        <strain evidence="3">JEL0318</strain>
    </source>
</reference>
<feature type="region of interest" description="Disordered" evidence="2">
    <location>
        <begin position="13"/>
        <end position="99"/>
    </location>
</feature>
<feature type="compositionally biased region" description="Low complexity" evidence="2">
    <location>
        <begin position="53"/>
        <end position="62"/>
    </location>
</feature>
<name>A0AAD5X005_9FUNG</name>
<protein>
    <submittedName>
        <fullName evidence="3">Uncharacterized protein</fullName>
    </submittedName>
</protein>
<feature type="compositionally biased region" description="Polar residues" evidence="2">
    <location>
        <begin position="85"/>
        <end position="99"/>
    </location>
</feature>
<dbReference type="Proteomes" id="UP001212841">
    <property type="component" value="Unassembled WGS sequence"/>
</dbReference>
<feature type="compositionally biased region" description="Polar residues" evidence="2">
    <location>
        <begin position="22"/>
        <end position="35"/>
    </location>
</feature>